<dbReference type="AlphaFoldDB" id="A0A3S3R719"/>
<accession>A0A3S3R719</accession>
<dbReference type="EMBL" id="QPKB01000012">
    <property type="protein sequence ID" value="RWR96325.1"/>
    <property type="molecule type" value="Genomic_DNA"/>
</dbReference>
<gene>
    <name evidence="3" type="ORF">CKAN_02570700</name>
</gene>
<feature type="region of interest" description="Disordered" evidence="2">
    <location>
        <begin position="1"/>
        <end position="32"/>
    </location>
</feature>
<evidence type="ECO:0000313" key="3">
    <source>
        <dbReference type="EMBL" id="RWR96325.1"/>
    </source>
</evidence>
<comment type="caution">
    <text evidence="3">The sequence shown here is derived from an EMBL/GenBank/DDBJ whole genome shotgun (WGS) entry which is preliminary data.</text>
</comment>
<reference evidence="3 4" key="1">
    <citation type="journal article" date="2019" name="Nat. Plants">
        <title>Stout camphor tree genome fills gaps in understanding of flowering plant genome evolution.</title>
        <authorList>
            <person name="Chaw S.M."/>
            <person name="Liu Y.C."/>
            <person name="Wu Y.W."/>
            <person name="Wang H.Y."/>
            <person name="Lin C.I."/>
            <person name="Wu C.S."/>
            <person name="Ke H.M."/>
            <person name="Chang L.Y."/>
            <person name="Hsu C.Y."/>
            <person name="Yang H.T."/>
            <person name="Sudianto E."/>
            <person name="Hsu M.H."/>
            <person name="Wu K.P."/>
            <person name="Wang L.N."/>
            <person name="Leebens-Mack J.H."/>
            <person name="Tsai I.J."/>
        </authorList>
    </citation>
    <scope>NUCLEOTIDE SEQUENCE [LARGE SCALE GENOMIC DNA]</scope>
    <source>
        <strain evidence="4">cv. Chaw 1501</strain>
        <tissue evidence="3">Young leaves</tissue>
    </source>
</reference>
<dbReference type="Proteomes" id="UP000283530">
    <property type="component" value="Unassembled WGS sequence"/>
</dbReference>
<dbReference type="Gene3D" id="1.20.5.110">
    <property type="match status" value="1"/>
</dbReference>
<evidence type="ECO:0000256" key="1">
    <source>
        <dbReference type="SAM" id="Coils"/>
    </source>
</evidence>
<proteinExistence type="predicted"/>
<organism evidence="3 4">
    <name type="scientific">Cinnamomum micranthum f. kanehirae</name>
    <dbReference type="NCBI Taxonomy" id="337451"/>
    <lineage>
        <taxon>Eukaryota</taxon>
        <taxon>Viridiplantae</taxon>
        <taxon>Streptophyta</taxon>
        <taxon>Embryophyta</taxon>
        <taxon>Tracheophyta</taxon>
        <taxon>Spermatophyta</taxon>
        <taxon>Magnoliopsida</taxon>
        <taxon>Magnoliidae</taxon>
        <taxon>Laurales</taxon>
        <taxon>Lauraceae</taxon>
        <taxon>Cinnamomum</taxon>
    </lineage>
</organism>
<feature type="coiled-coil region" evidence="1">
    <location>
        <begin position="61"/>
        <end position="95"/>
    </location>
</feature>
<protein>
    <submittedName>
        <fullName evidence="3">Uncharacterized protein</fullName>
    </submittedName>
</protein>
<name>A0A3S3R719_9MAGN</name>
<keyword evidence="1" id="KW-0175">Coiled coil</keyword>
<keyword evidence="4" id="KW-1185">Reference proteome</keyword>
<evidence type="ECO:0000256" key="2">
    <source>
        <dbReference type="SAM" id="MobiDB-lite"/>
    </source>
</evidence>
<sequence>MSNRESLEMGESEGRIGFGMSRKKATEGTQTTERAAFAAKDAPNPAYVNTWAVTDYISKFDEAAQQRLNNINQKLRDLERQMEVLEAEMTKANGFERMILEAP</sequence>
<evidence type="ECO:0000313" key="4">
    <source>
        <dbReference type="Proteomes" id="UP000283530"/>
    </source>
</evidence>
<dbReference type="OrthoDB" id="1883432at2759"/>